<proteinExistence type="predicted"/>
<feature type="domain" description="Alpha-galactosidase NEW3" evidence="3">
    <location>
        <begin position="645"/>
        <end position="715"/>
    </location>
</feature>
<dbReference type="Gene3D" id="2.60.40.10">
    <property type="entry name" value="Immunoglobulins"/>
    <property type="match status" value="1"/>
</dbReference>
<dbReference type="InterPro" id="IPR012334">
    <property type="entry name" value="Pectin_lyas_fold"/>
</dbReference>
<dbReference type="InterPro" id="IPR059226">
    <property type="entry name" value="Choice_anch_Q_dom"/>
</dbReference>
<feature type="transmembrane region" description="Helical" evidence="2">
    <location>
        <begin position="98"/>
        <end position="121"/>
    </location>
</feature>
<sequence length="1034" mass="107339">MPIRQMNAGRSSCILPISRHEHLPTTSRQISLMPPKLPYLWPTLQKQTPKTPKIRSGSAGKQYAHSPCTQNSGAHSVVFGTSSRPFARRASFLQPRSLLLAFLALSALAAAGSATAATYYVRTDGGSAAQCTGTNNAAYPGSGSNQACAWNSLHQALPIGATARINGGDTVYIAPGEYMIGWGAPGAEGGRCYSGGRYDCYLPPIPSGPSATSKTRILGLDPARPPKLWGTERVQSMLNLNGSSNVEIGHLEITDKSDCVEFHTNSSARCERNSAPYGQWASVGISASNSRNVHLHDLDIHGLANRGIMAGGLTDWTVERVKFVGNGWAGWDGDIGSGSSNSGNIVLREVEIGWNGCGERWQTRQPWACWAQQAGGYGDGLGTATTGGHWLIEDSYIHHNTSDGIDLLYMDGGSNSSVTIRRTHAVGNAGNQLKTNGRATIENSVVIGNCSFFDGRDSMQSGDQCRALGNVVSVGMVNSQPVVLRHNTITGEGDCLILSSGGGSSASLSIQNNALVGQTDWRQPFELSCGHYADNSSAQVSFSGNAFWNVKQGQCPSGSICTNPRLASTTLASFDATPLSDSPLVNKAPALSGITNDFYTNPRPSGSAPDIGAIELQSGGGSPTPTCTRNAPTLSLSGGGSAVAAGTAITYTLSLTNRDSSACQNTSFSLARTVPSGWTGTLGSSSLSVAPGASASTTLRVTSPTSASAGSYNIGAGTSSSVGSSHTANASATYTVASQTAPPAPGCTRAKPTVRLTGSSRPSRAGNPARYTLSITNRDSGACGSTTFNLARTVPSGWTGTLDASSLRLAAGASGSTTLRVNSQRTTSAGSYDISARTTSSVGSVHSASAVASHTVASVRLYSSSDDKSGSDGVSGAFWGGFDNRRLIRLASVDGPQQLFDHSGHFSATDTRHYGSARQAADSSWYVATTSSARRVAPITDSIAMLDEEDENERAEGTRSNASNRPATAAPVTVSAPQSTAAPVAPSRRTGTHAKTPITWQIISSVRHYTLDASDDMGDSRAAGQVAYAAVQTQ</sequence>
<dbReference type="SUPFAM" id="SSF51126">
    <property type="entry name" value="Pectin lyase-like"/>
    <property type="match status" value="1"/>
</dbReference>
<keyword evidence="2" id="KW-0472">Membrane</keyword>
<dbReference type="InterPro" id="IPR006626">
    <property type="entry name" value="PbH1"/>
</dbReference>
<dbReference type="Gene3D" id="2.160.20.10">
    <property type="entry name" value="Single-stranded right-handed beta-helix, Pectin lyase-like"/>
    <property type="match status" value="2"/>
</dbReference>
<dbReference type="Pfam" id="PF10633">
    <property type="entry name" value="NPCBM_assoc"/>
    <property type="match status" value="2"/>
</dbReference>
<dbReference type="InterPro" id="IPR013783">
    <property type="entry name" value="Ig-like_fold"/>
</dbReference>
<gene>
    <name evidence="4" type="ORF">FKV23_06285</name>
</gene>
<protein>
    <recommendedName>
        <fullName evidence="3">Alpha-galactosidase NEW3 domain-containing protein</fullName>
    </recommendedName>
</protein>
<dbReference type="InterPro" id="IPR018905">
    <property type="entry name" value="A-galactase_NEW3"/>
</dbReference>
<dbReference type="SMART" id="SM00710">
    <property type="entry name" value="PbH1"/>
    <property type="match status" value="4"/>
</dbReference>
<feature type="domain" description="Alpha-galactosidase NEW3" evidence="3">
    <location>
        <begin position="764"/>
        <end position="838"/>
    </location>
</feature>
<dbReference type="InterPro" id="IPR011050">
    <property type="entry name" value="Pectin_lyase_fold/virulence"/>
</dbReference>
<evidence type="ECO:0000256" key="2">
    <source>
        <dbReference type="SAM" id="Phobius"/>
    </source>
</evidence>
<evidence type="ECO:0000256" key="1">
    <source>
        <dbReference type="SAM" id="MobiDB-lite"/>
    </source>
</evidence>
<feature type="region of interest" description="Disordered" evidence="1">
    <location>
        <begin position="47"/>
        <end position="68"/>
    </location>
</feature>
<evidence type="ECO:0000313" key="5">
    <source>
        <dbReference type="Proteomes" id="UP000317199"/>
    </source>
</evidence>
<feature type="compositionally biased region" description="Low complexity" evidence="1">
    <location>
        <begin position="966"/>
        <end position="977"/>
    </location>
</feature>
<keyword evidence="5" id="KW-1185">Reference proteome</keyword>
<feature type="region of interest" description="Disordered" evidence="1">
    <location>
        <begin position="946"/>
        <end position="996"/>
    </location>
</feature>
<evidence type="ECO:0000313" key="4">
    <source>
        <dbReference type="EMBL" id="QDH69745.1"/>
    </source>
</evidence>
<name>A0A514BQZ6_9GAMM</name>
<dbReference type="EMBL" id="CP041242">
    <property type="protein sequence ID" value="QDH69745.1"/>
    <property type="molecule type" value="Genomic_DNA"/>
</dbReference>
<dbReference type="NCBIfam" id="NF041518">
    <property type="entry name" value="choice_anch_Q"/>
    <property type="match status" value="1"/>
</dbReference>
<keyword evidence="2" id="KW-1133">Transmembrane helix</keyword>
<evidence type="ECO:0000259" key="3">
    <source>
        <dbReference type="Pfam" id="PF10633"/>
    </source>
</evidence>
<dbReference type="KEGG" id="lyj:FKV23_06285"/>
<dbReference type="AlphaFoldDB" id="A0A514BQZ6"/>
<feature type="region of interest" description="Disordered" evidence="1">
    <location>
        <begin position="736"/>
        <end position="771"/>
    </location>
</feature>
<keyword evidence="2" id="KW-0812">Transmembrane</keyword>
<reference evidence="4 5" key="1">
    <citation type="submission" date="2019-06" db="EMBL/GenBank/DDBJ databases">
        <title>Lysobacter alkalisoli sp. nov. isolated from saline-alkali soil.</title>
        <authorList>
            <person name="Sun J.-Q."/>
            <person name="Xu L."/>
        </authorList>
    </citation>
    <scope>NUCLEOTIDE SEQUENCE [LARGE SCALE GENOMIC DNA]</scope>
    <source>
        <strain evidence="4 5">SJ-36</strain>
    </source>
</reference>
<organism evidence="4 5">
    <name type="scientific">Marilutibacter alkalisoli</name>
    <dbReference type="NCBI Taxonomy" id="2591633"/>
    <lineage>
        <taxon>Bacteria</taxon>
        <taxon>Pseudomonadati</taxon>
        <taxon>Pseudomonadota</taxon>
        <taxon>Gammaproteobacteria</taxon>
        <taxon>Lysobacterales</taxon>
        <taxon>Lysobacteraceae</taxon>
        <taxon>Marilutibacter</taxon>
    </lineage>
</organism>
<dbReference type="OrthoDB" id="6016406at2"/>
<accession>A0A514BQZ6</accession>
<dbReference type="Proteomes" id="UP000317199">
    <property type="component" value="Chromosome"/>
</dbReference>